<feature type="transmembrane region" description="Helical" evidence="1">
    <location>
        <begin position="12"/>
        <end position="36"/>
    </location>
</feature>
<keyword evidence="3" id="KW-1185">Reference proteome</keyword>
<dbReference type="EMBL" id="KQ971338">
    <property type="protein sequence ID" value="EFA01804.1"/>
    <property type="molecule type" value="Genomic_DNA"/>
</dbReference>
<proteinExistence type="predicted"/>
<gene>
    <name evidence="2" type="primary">GLEAN_07405</name>
    <name evidence="2" type="ORF">TcasGA2_TC007405</name>
</gene>
<dbReference type="HOGENOM" id="CLU_1206169_0_0_1"/>
<evidence type="ECO:0000256" key="1">
    <source>
        <dbReference type="SAM" id="Phobius"/>
    </source>
</evidence>
<keyword evidence="1" id="KW-0812">Transmembrane</keyword>
<keyword evidence="1" id="KW-1133">Transmembrane helix</keyword>
<dbReference type="Proteomes" id="UP000007266">
    <property type="component" value="Linkage group 4"/>
</dbReference>
<dbReference type="InParanoid" id="D1ZZS8"/>
<dbReference type="AlphaFoldDB" id="D1ZZS8"/>
<accession>D1ZZS8</accession>
<reference evidence="2 3" key="2">
    <citation type="journal article" date="2010" name="Nucleic Acids Res.">
        <title>BeetleBase in 2010: revisions to provide comprehensive genomic information for Tribolium castaneum.</title>
        <authorList>
            <person name="Kim H.S."/>
            <person name="Murphy T."/>
            <person name="Xia J."/>
            <person name="Caragea D."/>
            <person name="Park Y."/>
            <person name="Beeman R.W."/>
            <person name="Lorenzen M.D."/>
            <person name="Butcher S."/>
            <person name="Manak J.R."/>
            <person name="Brown S.J."/>
        </authorList>
    </citation>
    <scope>GENOME REANNOTATION</scope>
    <source>
        <strain evidence="2 3">Georgia GA2</strain>
    </source>
</reference>
<name>D1ZZS8_TRICA</name>
<protein>
    <submittedName>
        <fullName evidence="2">Uncharacterized protein</fullName>
    </submittedName>
</protein>
<reference evidence="2 3" key="1">
    <citation type="journal article" date="2008" name="Nature">
        <title>The genome of the model beetle and pest Tribolium castaneum.</title>
        <authorList>
            <consortium name="Tribolium Genome Sequencing Consortium"/>
            <person name="Richards S."/>
            <person name="Gibbs R.A."/>
            <person name="Weinstock G.M."/>
            <person name="Brown S.J."/>
            <person name="Denell R."/>
            <person name="Beeman R.W."/>
            <person name="Gibbs R."/>
            <person name="Beeman R.W."/>
            <person name="Brown S.J."/>
            <person name="Bucher G."/>
            <person name="Friedrich M."/>
            <person name="Grimmelikhuijzen C.J."/>
            <person name="Klingler M."/>
            <person name="Lorenzen M."/>
            <person name="Richards S."/>
            <person name="Roth S."/>
            <person name="Schroder R."/>
            <person name="Tautz D."/>
            <person name="Zdobnov E.M."/>
            <person name="Muzny D."/>
            <person name="Gibbs R.A."/>
            <person name="Weinstock G.M."/>
            <person name="Attaway T."/>
            <person name="Bell S."/>
            <person name="Buhay C.J."/>
            <person name="Chandrabose M.N."/>
            <person name="Chavez D."/>
            <person name="Clerk-Blankenburg K.P."/>
            <person name="Cree A."/>
            <person name="Dao M."/>
            <person name="Davis C."/>
            <person name="Chacko J."/>
            <person name="Dinh H."/>
            <person name="Dugan-Rocha S."/>
            <person name="Fowler G."/>
            <person name="Garner T.T."/>
            <person name="Garnes J."/>
            <person name="Gnirke A."/>
            <person name="Hawes A."/>
            <person name="Hernandez J."/>
            <person name="Hines S."/>
            <person name="Holder M."/>
            <person name="Hume J."/>
            <person name="Jhangiani S.N."/>
            <person name="Joshi V."/>
            <person name="Khan Z.M."/>
            <person name="Jackson L."/>
            <person name="Kovar C."/>
            <person name="Kowis A."/>
            <person name="Lee S."/>
            <person name="Lewis L.R."/>
            <person name="Margolis J."/>
            <person name="Morgan M."/>
            <person name="Nazareth L.V."/>
            <person name="Nguyen N."/>
            <person name="Okwuonu G."/>
            <person name="Parker D."/>
            <person name="Richards S."/>
            <person name="Ruiz S.J."/>
            <person name="Santibanez J."/>
            <person name="Savard J."/>
            <person name="Scherer S.E."/>
            <person name="Schneider B."/>
            <person name="Sodergren E."/>
            <person name="Tautz D."/>
            <person name="Vattahil S."/>
            <person name="Villasana D."/>
            <person name="White C.S."/>
            <person name="Wright R."/>
            <person name="Park Y."/>
            <person name="Beeman R.W."/>
            <person name="Lord J."/>
            <person name="Oppert B."/>
            <person name="Lorenzen M."/>
            <person name="Brown S."/>
            <person name="Wang L."/>
            <person name="Savard J."/>
            <person name="Tautz D."/>
            <person name="Richards S."/>
            <person name="Weinstock G."/>
            <person name="Gibbs R.A."/>
            <person name="Liu Y."/>
            <person name="Worley K."/>
            <person name="Weinstock G."/>
            <person name="Elsik C.G."/>
            <person name="Reese J.T."/>
            <person name="Elhaik E."/>
            <person name="Landan G."/>
            <person name="Graur D."/>
            <person name="Arensburger P."/>
            <person name="Atkinson P."/>
            <person name="Beeman R.W."/>
            <person name="Beidler J."/>
            <person name="Brown S.J."/>
            <person name="Demuth J.P."/>
            <person name="Drury D.W."/>
            <person name="Du Y.Z."/>
            <person name="Fujiwara H."/>
            <person name="Lorenzen M."/>
            <person name="Maselli V."/>
            <person name="Osanai M."/>
            <person name="Park Y."/>
            <person name="Robertson H.M."/>
            <person name="Tu Z."/>
            <person name="Wang J.J."/>
            <person name="Wang S."/>
            <person name="Richards S."/>
            <person name="Song H."/>
            <person name="Zhang L."/>
            <person name="Sodergren E."/>
            <person name="Werner D."/>
            <person name="Stanke M."/>
            <person name="Morgenstern B."/>
            <person name="Solovyev V."/>
            <person name="Kosarev P."/>
            <person name="Brown G."/>
            <person name="Chen H.C."/>
            <person name="Ermolaeva O."/>
            <person name="Hlavina W."/>
            <person name="Kapustin Y."/>
            <person name="Kiryutin B."/>
            <person name="Kitts P."/>
            <person name="Maglott D."/>
            <person name="Pruitt K."/>
            <person name="Sapojnikov V."/>
            <person name="Souvorov A."/>
            <person name="Mackey A.J."/>
            <person name="Waterhouse R.M."/>
            <person name="Wyder S."/>
            <person name="Zdobnov E.M."/>
            <person name="Zdobnov E.M."/>
            <person name="Wyder S."/>
            <person name="Kriventseva E.V."/>
            <person name="Kadowaki T."/>
            <person name="Bork P."/>
            <person name="Aranda M."/>
            <person name="Bao R."/>
            <person name="Beermann A."/>
            <person name="Berns N."/>
            <person name="Bolognesi R."/>
            <person name="Bonneton F."/>
            <person name="Bopp D."/>
            <person name="Brown S.J."/>
            <person name="Bucher G."/>
            <person name="Butts T."/>
            <person name="Chaumot A."/>
            <person name="Denell R.E."/>
            <person name="Ferrier D.E."/>
            <person name="Friedrich M."/>
            <person name="Gordon C.M."/>
            <person name="Jindra M."/>
            <person name="Klingler M."/>
            <person name="Lan Q."/>
            <person name="Lattorff H.M."/>
            <person name="Laudet V."/>
            <person name="von Levetsow C."/>
            <person name="Liu Z."/>
            <person name="Lutz R."/>
            <person name="Lynch J.A."/>
            <person name="da Fonseca R.N."/>
            <person name="Posnien N."/>
            <person name="Reuter R."/>
            <person name="Roth S."/>
            <person name="Savard J."/>
            <person name="Schinko J.B."/>
            <person name="Schmitt C."/>
            <person name="Schoppmeier M."/>
            <person name="Schroder R."/>
            <person name="Shippy T.D."/>
            <person name="Simonnet F."/>
            <person name="Marques-Souza H."/>
            <person name="Tautz D."/>
            <person name="Tomoyasu Y."/>
            <person name="Trauner J."/>
            <person name="Van der Zee M."/>
            <person name="Vervoort M."/>
            <person name="Wittkopp N."/>
            <person name="Wimmer E.A."/>
            <person name="Yang X."/>
            <person name="Jones A.K."/>
            <person name="Sattelle D.B."/>
            <person name="Ebert P.R."/>
            <person name="Nelson D."/>
            <person name="Scott J.G."/>
            <person name="Beeman R.W."/>
            <person name="Muthukrishnan S."/>
            <person name="Kramer K.J."/>
            <person name="Arakane Y."/>
            <person name="Beeman R.W."/>
            <person name="Zhu Q."/>
            <person name="Hogenkamp D."/>
            <person name="Dixit R."/>
            <person name="Oppert B."/>
            <person name="Jiang H."/>
            <person name="Zou Z."/>
            <person name="Marshall J."/>
            <person name="Elpidina E."/>
            <person name="Vinokurov K."/>
            <person name="Oppert C."/>
            <person name="Zou Z."/>
            <person name="Evans J."/>
            <person name="Lu Z."/>
            <person name="Zhao P."/>
            <person name="Sumathipala N."/>
            <person name="Altincicek B."/>
            <person name="Vilcinskas A."/>
            <person name="Williams M."/>
            <person name="Hultmark D."/>
            <person name="Hetru C."/>
            <person name="Jiang H."/>
            <person name="Grimmelikhuijzen C.J."/>
            <person name="Hauser F."/>
            <person name="Cazzamali G."/>
            <person name="Williamson M."/>
            <person name="Park Y."/>
            <person name="Li B."/>
            <person name="Tanaka Y."/>
            <person name="Predel R."/>
            <person name="Neupert S."/>
            <person name="Schachtner J."/>
            <person name="Verleyen P."/>
            <person name="Raible F."/>
            <person name="Bork P."/>
            <person name="Friedrich M."/>
            <person name="Walden K.K."/>
            <person name="Robertson H.M."/>
            <person name="Angeli S."/>
            <person name="Foret S."/>
            <person name="Bucher G."/>
            <person name="Schuetz S."/>
            <person name="Maleszka R."/>
            <person name="Wimmer E.A."/>
            <person name="Beeman R.W."/>
            <person name="Lorenzen M."/>
            <person name="Tomoyasu Y."/>
            <person name="Miller S.C."/>
            <person name="Grossmann D."/>
            <person name="Bucher G."/>
        </authorList>
    </citation>
    <scope>NUCLEOTIDE SEQUENCE [LARGE SCALE GENOMIC DNA]</scope>
    <source>
        <strain evidence="2 3">Georgia GA2</strain>
    </source>
</reference>
<organism evidence="2 3">
    <name type="scientific">Tribolium castaneum</name>
    <name type="common">Red flour beetle</name>
    <dbReference type="NCBI Taxonomy" id="7070"/>
    <lineage>
        <taxon>Eukaryota</taxon>
        <taxon>Metazoa</taxon>
        <taxon>Ecdysozoa</taxon>
        <taxon>Arthropoda</taxon>
        <taxon>Hexapoda</taxon>
        <taxon>Insecta</taxon>
        <taxon>Pterygota</taxon>
        <taxon>Neoptera</taxon>
        <taxon>Endopterygota</taxon>
        <taxon>Coleoptera</taxon>
        <taxon>Polyphaga</taxon>
        <taxon>Cucujiformia</taxon>
        <taxon>Tenebrionidae</taxon>
        <taxon>Tenebrionidae incertae sedis</taxon>
        <taxon>Tribolium</taxon>
    </lineage>
</organism>
<keyword evidence="1" id="KW-0472">Membrane</keyword>
<sequence>MANRKMADRREKFFLLISCLLSTLHVVGNILILFVWQNFVQIRAEERVWFTRQSEVVDTAAMAADSSHCTRSYCATLPFATLSSPSLRPAAAAAGELERKFEYFDFLVRTSSLQALVTIGRHSLALPRNEERNIHLSRPLIRRKSTTYPPFSRVGQLHLKNWRNNNHRLLDEFVELVQGHGPFRKLRNNRAISETKGGEGRYGTKVMEFWQKQVKVNRIPDYRWSPNVDI</sequence>
<evidence type="ECO:0000313" key="3">
    <source>
        <dbReference type="Proteomes" id="UP000007266"/>
    </source>
</evidence>
<evidence type="ECO:0000313" key="2">
    <source>
        <dbReference type="EMBL" id="EFA01804.1"/>
    </source>
</evidence>